<accession>A0A075AJ53</accession>
<dbReference type="CTD" id="20326924"/>
<dbReference type="GeneID" id="20326924"/>
<protein>
    <submittedName>
        <fullName evidence="1">Uncharacterized protein</fullName>
    </submittedName>
</protein>
<dbReference type="Proteomes" id="UP000054324">
    <property type="component" value="Unassembled WGS sequence"/>
</dbReference>
<sequence>LVNLVFTSDSTESLVYDILQLNVLHTGRCRIFEISQHVFIKETTHKVAEKSPTTHDRFCSSWGSSGRRSPQVFVKFMIYLMSPKKGETGRGSNLRKLVADQMAVDLFAELGNWLANVSSPVEETSSVRSCWCAFNCALTMSPRQPERTFASQLLSSANRSTGIRSATSKHTRATYISTN</sequence>
<keyword evidence="2" id="KW-1185">Reference proteome</keyword>
<dbReference type="KEGG" id="ovi:T265_12756"/>
<reference evidence="1 2" key="1">
    <citation type="submission" date="2013-11" db="EMBL/GenBank/DDBJ databases">
        <title>Opisthorchis viverrini - life in the bile duct.</title>
        <authorList>
            <person name="Young N.D."/>
            <person name="Nagarajan N."/>
            <person name="Lin S.J."/>
            <person name="Korhonen P.K."/>
            <person name="Jex A.R."/>
            <person name="Hall R.S."/>
            <person name="Safavi-Hemami H."/>
            <person name="Kaewkong W."/>
            <person name="Bertrand D."/>
            <person name="Gao S."/>
            <person name="Seet Q."/>
            <person name="Wongkham S."/>
            <person name="Teh B.T."/>
            <person name="Wongkham C."/>
            <person name="Intapan P.M."/>
            <person name="Maleewong W."/>
            <person name="Yang X."/>
            <person name="Hu M."/>
            <person name="Wang Z."/>
            <person name="Hofmann A."/>
            <person name="Sternberg P.W."/>
            <person name="Tan P."/>
            <person name="Wang J."/>
            <person name="Gasser R.B."/>
        </authorList>
    </citation>
    <scope>NUCLEOTIDE SEQUENCE [LARGE SCALE GENOMIC DNA]</scope>
</reference>
<gene>
    <name evidence="1" type="ORF">T265_12756</name>
</gene>
<feature type="non-terminal residue" evidence="1">
    <location>
        <position position="1"/>
    </location>
</feature>
<dbReference type="AlphaFoldDB" id="A0A075AJ53"/>
<dbReference type="OrthoDB" id="10476393at2759"/>
<evidence type="ECO:0000313" key="1">
    <source>
        <dbReference type="EMBL" id="KER32784.1"/>
    </source>
</evidence>
<dbReference type="RefSeq" id="XP_009163543.1">
    <property type="nucleotide sequence ID" value="XM_009165279.1"/>
</dbReference>
<name>A0A075AJ53_OPIVI</name>
<evidence type="ECO:0000313" key="2">
    <source>
        <dbReference type="Proteomes" id="UP000054324"/>
    </source>
</evidence>
<proteinExistence type="predicted"/>
<dbReference type="EMBL" id="KL596631">
    <property type="protein sequence ID" value="KER32784.1"/>
    <property type="molecule type" value="Genomic_DNA"/>
</dbReference>
<organism evidence="1 2">
    <name type="scientific">Opisthorchis viverrini</name>
    <name type="common">Southeast Asian liver fluke</name>
    <dbReference type="NCBI Taxonomy" id="6198"/>
    <lineage>
        <taxon>Eukaryota</taxon>
        <taxon>Metazoa</taxon>
        <taxon>Spiralia</taxon>
        <taxon>Lophotrochozoa</taxon>
        <taxon>Platyhelminthes</taxon>
        <taxon>Trematoda</taxon>
        <taxon>Digenea</taxon>
        <taxon>Opisthorchiida</taxon>
        <taxon>Opisthorchiata</taxon>
        <taxon>Opisthorchiidae</taxon>
        <taxon>Opisthorchis</taxon>
    </lineage>
</organism>